<organism evidence="1 2">
    <name type="scientific">Marchantia polymorpha subsp. ruderalis</name>
    <dbReference type="NCBI Taxonomy" id="1480154"/>
    <lineage>
        <taxon>Eukaryota</taxon>
        <taxon>Viridiplantae</taxon>
        <taxon>Streptophyta</taxon>
        <taxon>Embryophyta</taxon>
        <taxon>Marchantiophyta</taxon>
        <taxon>Marchantiopsida</taxon>
        <taxon>Marchantiidae</taxon>
        <taxon>Marchantiales</taxon>
        <taxon>Marchantiaceae</taxon>
        <taxon>Marchantia</taxon>
    </lineage>
</organism>
<proteinExistence type="predicted"/>
<sequence length="504" mass="57125">MVSRLKRYWHSKKQRIHHMVERKKKRSTALHSRVTGHDGRLECESVLFSIRNREDFASRSETSEAEAGEVVKRTDSLLSSRWEVDNLFSQLPNEIVIDSILTRLPWKSLYTVSALNRSWQWAFRSCQVYNARVSKGQAHSLIAMTNASPFPNAPKVLRAISLYDPSQDAWYLLPPIPGVEEGIPVGGQCAFLKGKLYVIGGFTPYSVDLHGDEVFSFDLGSYQGGWRRCAKLDFPREGFSCHVKDDKIFVCGGLGYDQHMCRKSYVYHPEQDRWTPISDMLYKRSGQKIVGFGGGFRVYGGRYWSDRVDSEAAISNSHSISGGLISGHQKNAQMESFTEMYDPSTDTWVEVENFAQGRVSGSYVVSASGELYHVYADHIDRYNLGSKSWERFHINLWRVLEKVEVSPLWPCAAAFVDGELYILMASEDRSVLNGEQYRVIPLKSIGFGTGLILHWQEVRHRHQKQDQSQEVGCIDTSSSAFAFTFGSWFVAVGQLSTSESKTTL</sequence>
<dbReference type="SUPFAM" id="SSF81383">
    <property type="entry name" value="F-box domain"/>
    <property type="match status" value="1"/>
</dbReference>
<dbReference type="PANTHER" id="PTHR46407:SF3">
    <property type="entry name" value="OS02G0208700 PROTEIN"/>
    <property type="match status" value="1"/>
</dbReference>
<dbReference type="GO" id="GO:0080037">
    <property type="term" value="P:negative regulation of cytokinin-activated signaling pathway"/>
    <property type="evidence" value="ECO:0007669"/>
    <property type="project" value="InterPro"/>
</dbReference>
<dbReference type="InterPro" id="IPR036047">
    <property type="entry name" value="F-box-like_dom_sf"/>
</dbReference>
<gene>
    <name evidence="1" type="ORF">AXG93_2318s1340</name>
</gene>
<comment type="caution">
    <text evidence="1">The sequence shown here is derived from an EMBL/GenBank/DDBJ whole genome shotgun (WGS) entry which is preliminary data.</text>
</comment>
<dbReference type="Proteomes" id="UP000077202">
    <property type="component" value="Unassembled WGS sequence"/>
</dbReference>
<evidence type="ECO:0000313" key="2">
    <source>
        <dbReference type="Proteomes" id="UP000077202"/>
    </source>
</evidence>
<name>A0A176VP05_MARPO</name>
<evidence type="ECO:0000313" key="1">
    <source>
        <dbReference type="EMBL" id="OAE22387.1"/>
    </source>
</evidence>
<protein>
    <recommendedName>
        <fullName evidence="3">F-box domain-containing protein</fullName>
    </recommendedName>
</protein>
<dbReference type="EMBL" id="LVLJ01003211">
    <property type="protein sequence ID" value="OAE22387.1"/>
    <property type="molecule type" value="Genomic_DNA"/>
</dbReference>
<dbReference type="Gene3D" id="2.120.10.80">
    <property type="entry name" value="Kelch-type beta propeller"/>
    <property type="match status" value="1"/>
</dbReference>
<dbReference type="AlphaFoldDB" id="A0A176VP05"/>
<dbReference type="InterPro" id="IPR044595">
    <property type="entry name" value="KMD1-4"/>
</dbReference>
<dbReference type="SUPFAM" id="SSF117281">
    <property type="entry name" value="Kelch motif"/>
    <property type="match status" value="1"/>
</dbReference>
<keyword evidence="2" id="KW-1185">Reference proteome</keyword>
<dbReference type="Pfam" id="PF01344">
    <property type="entry name" value="Kelch_1"/>
    <property type="match status" value="1"/>
</dbReference>
<evidence type="ECO:0008006" key="3">
    <source>
        <dbReference type="Google" id="ProtNLM"/>
    </source>
</evidence>
<reference evidence="1" key="1">
    <citation type="submission" date="2016-03" db="EMBL/GenBank/DDBJ databases">
        <title>Mechanisms controlling the formation of the plant cell surface in tip-growing cells are functionally conserved among land plants.</title>
        <authorList>
            <person name="Honkanen S."/>
            <person name="Jones V.A."/>
            <person name="Morieri G."/>
            <person name="Champion C."/>
            <person name="Hetherington A.J."/>
            <person name="Kelly S."/>
            <person name="Saint-Marcoux D."/>
            <person name="Proust H."/>
            <person name="Prescott H."/>
            <person name="Dolan L."/>
        </authorList>
    </citation>
    <scope>NUCLEOTIDE SEQUENCE [LARGE SCALE GENOMIC DNA]</scope>
    <source>
        <tissue evidence="1">Whole gametophyte</tissue>
    </source>
</reference>
<dbReference type="PANTHER" id="PTHR46407">
    <property type="entry name" value="OS02G0208700 PROTEIN"/>
    <property type="match status" value="1"/>
</dbReference>
<dbReference type="GO" id="GO:2000762">
    <property type="term" value="P:regulation of phenylpropanoid metabolic process"/>
    <property type="evidence" value="ECO:0007669"/>
    <property type="project" value="InterPro"/>
</dbReference>
<dbReference type="SMART" id="SM00612">
    <property type="entry name" value="Kelch"/>
    <property type="match status" value="2"/>
</dbReference>
<accession>A0A176VP05</accession>
<dbReference type="InterPro" id="IPR006652">
    <property type="entry name" value="Kelch_1"/>
</dbReference>
<dbReference type="InterPro" id="IPR015915">
    <property type="entry name" value="Kelch-typ_b-propeller"/>
</dbReference>